<dbReference type="Proteomes" id="UP001221898">
    <property type="component" value="Unassembled WGS sequence"/>
</dbReference>
<dbReference type="Gene3D" id="3.20.80.10">
    <property type="entry name" value="Regulatory factor, effector binding domain"/>
    <property type="match status" value="1"/>
</dbReference>
<dbReference type="EMBL" id="JAINUG010000346">
    <property type="protein sequence ID" value="KAJ8377595.1"/>
    <property type="molecule type" value="Genomic_DNA"/>
</dbReference>
<evidence type="ECO:0000313" key="2">
    <source>
        <dbReference type="EMBL" id="KAJ8377595.1"/>
    </source>
</evidence>
<dbReference type="SUPFAM" id="SSF55136">
    <property type="entry name" value="Probable bacterial effector-binding domain"/>
    <property type="match status" value="1"/>
</dbReference>
<sequence>MTVPILTEIHMLKEGKGFVKDVLTAYYLPAEFQDNPPVPEDSDITIVQRDPLRVITRSFFGTTTEETISSQISALWELLGGAAPLRRDLYMVAVYENPGVTCRRNEIWFIRQEP</sequence>
<protein>
    <recommendedName>
        <fullName evidence="4">SOUL heme-binding protein</fullName>
    </recommendedName>
</protein>
<organism evidence="2 3">
    <name type="scientific">Aldrovandia affinis</name>
    <dbReference type="NCBI Taxonomy" id="143900"/>
    <lineage>
        <taxon>Eukaryota</taxon>
        <taxon>Metazoa</taxon>
        <taxon>Chordata</taxon>
        <taxon>Craniata</taxon>
        <taxon>Vertebrata</taxon>
        <taxon>Euteleostomi</taxon>
        <taxon>Actinopterygii</taxon>
        <taxon>Neopterygii</taxon>
        <taxon>Teleostei</taxon>
        <taxon>Notacanthiformes</taxon>
        <taxon>Halosauridae</taxon>
        <taxon>Aldrovandia</taxon>
    </lineage>
</organism>
<evidence type="ECO:0008006" key="4">
    <source>
        <dbReference type="Google" id="ProtNLM"/>
    </source>
</evidence>
<reference evidence="2" key="1">
    <citation type="journal article" date="2023" name="Science">
        <title>Genome structures resolve the early diversification of teleost fishes.</title>
        <authorList>
            <person name="Parey E."/>
            <person name="Louis A."/>
            <person name="Montfort J."/>
            <person name="Bouchez O."/>
            <person name="Roques C."/>
            <person name="Iampietro C."/>
            <person name="Lluch J."/>
            <person name="Castinel A."/>
            <person name="Donnadieu C."/>
            <person name="Desvignes T."/>
            <person name="Floi Bucao C."/>
            <person name="Jouanno E."/>
            <person name="Wen M."/>
            <person name="Mejri S."/>
            <person name="Dirks R."/>
            <person name="Jansen H."/>
            <person name="Henkel C."/>
            <person name="Chen W.J."/>
            <person name="Zahm M."/>
            <person name="Cabau C."/>
            <person name="Klopp C."/>
            <person name="Thompson A.W."/>
            <person name="Robinson-Rechavi M."/>
            <person name="Braasch I."/>
            <person name="Lecointre G."/>
            <person name="Bobe J."/>
            <person name="Postlethwait J.H."/>
            <person name="Berthelot C."/>
            <person name="Roest Crollius H."/>
            <person name="Guiguen Y."/>
        </authorList>
    </citation>
    <scope>NUCLEOTIDE SEQUENCE</scope>
    <source>
        <strain evidence="2">NC1722</strain>
    </source>
</reference>
<dbReference type="GO" id="GO:0020037">
    <property type="term" value="F:heme binding"/>
    <property type="evidence" value="ECO:0007669"/>
    <property type="project" value="TreeGrafter"/>
</dbReference>
<keyword evidence="3" id="KW-1185">Reference proteome</keyword>
<dbReference type="AlphaFoldDB" id="A0AAD7RCU2"/>
<proteinExistence type="inferred from homology"/>
<name>A0AAD7RCU2_9TELE</name>
<evidence type="ECO:0000256" key="1">
    <source>
        <dbReference type="ARBA" id="ARBA00009817"/>
    </source>
</evidence>
<dbReference type="InterPro" id="IPR011256">
    <property type="entry name" value="Reg_factor_effector_dom_sf"/>
</dbReference>
<dbReference type="PANTHER" id="PTHR11220">
    <property type="entry name" value="HEME-BINDING PROTEIN-RELATED"/>
    <property type="match status" value="1"/>
</dbReference>
<dbReference type="PANTHER" id="PTHR11220:SF24">
    <property type="entry name" value="HEME-BINDING PROTEIN 1"/>
    <property type="match status" value="1"/>
</dbReference>
<dbReference type="Pfam" id="PF04832">
    <property type="entry name" value="SOUL"/>
    <property type="match status" value="1"/>
</dbReference>
<comment type="caution">
    <text evidence="2">The sequence shown here is derived from an EMBL/GenBank/DDBJ whole genome shotgun (WGS) entry which is preliminary data.</text>
</comment>
<comment type="similarity">
    <text evidence="1">Belongs to the HEBP family.</text>
</comment>
<accession>A0AAD7RCU2</accession>
<dbReference type="InterPro" id="IPR006917">
    <property type="entry name" value="SOUL_heme-bd"/>
</dbReference>
<gene>
    <name evidence="2" type="ORF">AAFF_G00255530</name>
</gene>
<evidence type="ECO:0000313" key="3">
    <source>
        <dbReference type="Proteomes" id="UP001221898"/>
    </source>
</evidence>